<feature type="transmembrane region" description="Helical" evidence="1">
    <location>
        <begin position="12"/>
        <end position="32"/>
    </location>
</feature>
<evidence type="ECO:0008006" key="4">
    <source>
        <dbReference type="Google" id="ProtNLM"/>
    </source>
</evidence>
<evidence type="ECO:0000313" key="2">
    <source>
        <dbReference type="EMBL" id="ABG57382.1"/>
    </source>
</evidence>
<organism evidence="2 3">
    <name type="scientific">Cytophaga hutchinsonii (strain ATCC 33406 / DSM 1761 / CIP 103989 / NBRC 15051 / NCIMB 9469 / D465)</name>
    <dbReference type="NCBI Taxonomy" id="269798"/>
    <lineage>
        <taxon>Bacteria</taxon>
        <taxon>Pseudomonadati</taxon>
        <taxon>Bacteroidota</taxon>
        <taxon>Cytophagia</taxon>
        <taxon>Cytophagales</taxon>
        <taxon>Cytophagaceae</taxon>
        <taxon>Cytophaga</taxon>
    </lineage>
</organism>
<dbReference type="Pfam" id="PF04367">
    <property type="entry name" value="DUF502"/>
    <property type="match status" value="1"/>
</dbReference>
<evidence type="ECO:0000256" key="1">
    <source>
        <dbReference type="SAM" id="Phobius"/>
    </source>
</evidence>
<dbReference type="AlphaFoldDB" id="A0A6N4SMA8"/>
<gene>
    <name evidence="2" type="ordered locus">CHU_0088</name>
</gene>
<dbReference type="PANTHER" id="PTHR31876">
    <property type="entry name" value="COV-LIKE PROTEIN 1"/>
    <property type="match status" value="1"/>
</dbReference>
<proteinExistence type="predicted"/>
<dbReference type="RefSeq" id="WP_011583498.1">
    <property type="nucleotide sequence ID" value="NC_008255.1"/>
</dbReference>
<dbReference type="OrthoDB" id="9789516at2"/>
<dbReference type="Proteomes" id="UP000001822">
    <property type="component" value="Chromosome"/>
</dbReference>
<feature type="transmembrane region" description="Helical" evidence="1">
    <location>
        <begin position="44"/>
        <end position="69"/>
    </location>
</feature>
<sequence length="190" mass="21325">MKTLIRYFIQGLLFWTPIFITVYIIFFIFSVFDRIIPALFNVELTPGLGILIVVVFLTTTGSITSMLLVKPAFSFLENYVYKIPFINIIYSSSKDVVSAIVGEKKRFDHPVMVKTGGGETGTFRIGFVTRDEFNVKQLETLVAVYFPHSYNISGNILFVPKDKVLPLNITGAEAMKFIVSAGMTGNLDEK</sequence>
<dbReference type="KEGG" id="chu:CHU_0088"/>
<keyword evidence="1" id="KW-0472">Membrane</keyword>
<reference evidence="2 3" key="1">
    <citation type="journal article" date="2007" name="Appl. Environ. Microbiol.">
        <title>Genome sequence of the cellulolytic gliding bacterium Cytophaga hutchinsonii.</title>
        <authorList>
            <person name="Xie G."/>
            <person name="Bruce D.C."/>
            <person name="Challacombe J.F."/>
            <person name="Chertkov O."/>
            <person name="Detter J.C."/>
            <person name="Gilna P."/>
            <person name="Han C.S."/>
            <person name="Lucas S."/>
            <person name="Misra M."/>
            <person name="Myers G.L."/>
            <person name="Richardson P."/>
            <person name="Tapia R."/>
            <person name="Thayer N."/>
            <person name="Thompson L.S."/>
            <person name="Brettin T.S."/>
            <person name="Henrissat B."/>
            <person name="Wilson D.B."/>
            <person name="McBride M.J."/>
        </authorList>
    </citation>
    <scope>NUCLEOTIDE SEQUENCE [LARGE SCALE GENOMIC DNA]</scope>
    <source>
        <strain evidence="3">ATCC 33406 / DSM 1761 / CIP 103989 / NBRC 15051 / NCIMB 9469 / D465</strain>
    </source>
</reference>
<name>A0A6N4SMA8_CYTH3</name>
<keyword evidence="1" id="KW-0812">Transmembrane</keyword>
<dbReference type="EMBL" id="CP000383">
    <property type="protein sequence ID" value="ABG57382.1"/>
    <property type="molecule type" value="Genomic_DNA"/>
</dbReference>
<keyword evidence="1" id="KW-1133">Transmembrane helix</keyword>
<accession>A0A6N4SMA8</accession>
<dbReference type="InterPro" id="IPR007462">
    <property type="entry name" value="COV1-like"/>
</dbReference>
<keyword evidence="3" id="KW-1185">Reference proteome</keyword>
<protein>
    <recommendedName>
        <fullName evidence="4">DUF502 domain-containing protein</fullName>
    </recommendedName>
</protein>
<evidence type="ECO:0000313" key="3">
    <source>
        <dbReference type="Proteomes" id="UP000001822"/>
    </source>
</evidence>
<dbReference type="PANTHER" id="PTHR31876:SF26">
    <property type="entry name" value="PROTEIN LIKE COV 2"/>
    <property type="match status" value="1"/>
</dbReference>